<dbReference type="EMBL" id="CP051142">
    <property type="protein sequence ID" value="QIX01237.1"/>
    <property type="molecule type" value="Genomic_DNA"/>
</dbReference>
<evidence type="ECO:0000313" key="3">
    <source>
        <dbReference type="EMBL" id="QIX01237.1"/>
    </source>
</evidence>
<accession>A0A6H0Y2K3</accession>
<feature type="signal peptide" evidence="1">
    <location>
        <begin position="1"/>
        <end position="24"/>
    </location>
</feature>
<evidence type="ECO:0000313" key="4">
    <source>
        <dbReference type="Proteomes" id="UP000503462"/>
    </source>
</evidence>
<protein>
    <recommendedName>
        <fullName evidence="2">WIF domain-containing protein</fullName>
    </recommendedName>
</protein>
<dbReference type="AlphaFoldDB" id="A0A6H0Y2K3"/>
<name>A0A6H0Y2K3_9PEZI</name>
<sequence>MRGLIPQAISVITIILLCISRSHGRHLDRSRLEISVNHAKESYFVPRDDLRKCSAPVPVVSRKRRDLGLYNEANGTDHASALMRRVMQLPDGTDKLSMNEFMDVEIAKAAGVVFQNKAGSDFNTALLEDFAGAAVSAGVTGLCGCTTLVILSRMGYFIAHYWESISFSPDPVWKFKDDQDAFKKTIEIPLTQGAGGYMRRAHPRLGSAASSFSGDDVRAFLIKPSINIHSDPNGYRWQWDKMKTIIGGILPALDPTQYASRWQEITYTKLDRDDAALDDTAAGRTLIKYDPDHPEDSKRNKLTLWVEWQQVYNDEWSN</sequence>
<keyword evidence="4" id="KW-1185">Reference proteome</keyword>
<dbReference type="OrthoDB" id="3886018at2759"/>
<proteinExistence type="predicted"/>
<gene>
    <name evidence="3" type="ORF">AMS68_006754</name>
</gene>
<dbReference type="InterPro" id="IPR003306">
    <property type="entry name" value="WIF"/>
</dbReference>
<reference evidence="3 4" key="1">
    <citation type="journal article" date="2016" name="Sci. Rep.">
        <title>Peltaster fructicola genome reveals evolution from an invasive phytopathogen to an ectophytic parasite.</title>
        <authorList>
            <person name="Xu C."/>
            <person name="Chen H."/>
            <person name="Gleason M.L."/>
            <person name="Xu J.R."/>
            <person name="Liu H."/>
            <person name="Zhang R."/>
            <person name="Sun G."/>
        </authorList>
    </citation>
    <scope>NUCLEOTIDE SEQUENCE [LARGE SCALE GENOMIC DNA]</scope>
    <source>
        <strain evidence="3 4">LNHT1506</strain>
    </source>
</reference>
<feature type="domain" description="WIF" evidence="2">
    <location>
        <begin position="1"/>
        <end position="53"/>
    </location>
</feature>
<evidence type="ECO:0000259" key="2">
    <source>
        <dbReference type="PROSITE" id="PS50814"/>
    </source>
</evidence>
<dbReference type="PROSITE" id="PS50814">
    <property type="entry name" value="WIF"/>
    <property type="match status" value="1"/>
</dbReference>
<feature type="chain" id="PRO_5026219298" description="WIF domain-containing protein" evidence="1">
    <location>
        <begin position="25"/>
        <end position="318"/>
    </location>
</feature>
<keyword evidence="1" id="KW-0732">Signal</keyword>
<organism evidence="3 4">
    <name type="scientific">Peltaster fructicola</name>
    <dbReference type="NCBI Taxonomy" id="286661"/>
    <lineage>
        <taxon>Eukaryota</taxon>
        <taxon>Fungi</taxon>
        <taxon>Dikarya</taxon>
        <taxon>Ascomycota</taxon>
        <taxon>Pezizomycotina</taxon>
        <taxon>Dothideomycetes</taxon>
        <taxon>Dothideomycetes incertae sedis</taxon>
        <taxon>Peltaster</taxon>
    </lineage>
</organism>
<dbReference type="Proteomes" id="UP000503462">
    <property type="component" value="Chromosome 4"/>
</dbReference>
<evidence type="ECO:0000256" key="1">
    <source>
        <dbReference type="SAM" id="SignalP"/>
    </source>
</evidence>